<reference evidence="2 3" key="1">
    <citation type="journal article" date="2024" name="J Genomics">
        <title>Draft genome sequencing and assembly of Favolaschia claudopus CIRM-BRFM 2984 isolated from oak limbs.</title>
        <authorList>
            <person name="Navarro D."/>
            <person name="Drula E."/>
            <person name="Chaduli D."/>
            <person name="Cazenave R."/>
            <person name="Ahrendt S."/>
            <person name="Wang J."/>
            <person name="Lipzen A."/>
            <person name="Daum C."/>
            <person name="Barry K."/>
            <person name="Grigoriev I.V."/>
            <person name="Favel A."/>
            <person name="Rosso M.N."/>
            <person name="Martin F."/>
        </authorList>
    </citation>
    <scope>NUCLEOTIDE SEQUENCE [LARGE SCALE GENOMIC DNA]</scope>
    <source>
        <strain evidence="2 3">CIRM-BRFM 2984</strain>
    </source>
</reference>
<comment type="caution">
    <text evidence="2">The sequence shown here is derived from an EMBL/GenBank/DDBJ whole genome shotgun (WGS) entry which is preliminary data.</text>
</comment>
<gene>
    <name evidence="2" type="ORF">R3P38DRAFT_2792268</name>
</gene>
<feature type="region of interest" description="Disordered" evidence="1">
    <location>
        <begin position="60"/>
        <end position="110"/>
    </location>
</feature>
<name>A0AAW0AE29_9AGAR</name>
<sequence length="145" mass="15395">MALYSTSLASQHLWLPNFGQANTPNVSPGGNPKVIRSIHHKENFDCFKRPLAQCAVSKLASDDTLKSSTCAGRAPDDSLTNATSTEPDDVLSNPPVQCADASDSSTSDATTPAARILTVKALSLQRRFSMVIGNEDSKISMVSSI</sequence>
<evidence type="ECO:0000313" key="3">
    <source>
        <dbReference type="Proteomes" id="UP001362999"/>
    </source>
</evidence>
<dbReference type="AlphaFoldDB" id="A0AAW0AE29"/>
<feature type="compositionally biased region" description="Low complexity" evidence="1">
    <location>
        <begin position="99"/>
        <end position="110"/>
    </location>
</feature>
<evidence type="ECO:0000256" key="1">
    <source>
        <dbReference type="SAM" id="MobiDB-lite"/>
    </source>
</evidence>
<organism evidence="2 3">
    <name type="scientific">Favolaschia claudopus</name>
    <dbReference type="NCBI Taxonomy" id="2862362"/>
    <lineage>
        <taxon>Eukaryota</taxon>
        <taxon>Fungi</taxon>
        <taxon>Dikarya</taxon>
        <taxon>Basidiomycota</taxon>
        <taxon>Agaricomycotina</taxon>
        <taxon>Agaricomycetes</taxon>
        <taxon>Agaricomycetidae</taxon>
        <taxon>Agaricales</taxon>
        <taxon>Marasmiineae</taxon>
        <taxon>Mycenaceae</taxon>
        <taxon>Favolaschia</taxon>
    </lineage>
</organism>
<proteinExistence type="predicted"/>
<dbReference type="EMBL" id="JAWWNJ010000070">
    <property type="protein sequence ID" value="KAK7007501.1"/>
    <property type="molecule type" value="Genomic_DNA"/>
</dbReference>
<keyword evidence="3" id="KW-1185">Reference proteome</keyword>
<evidence type="ECO:0000313" key="2">
    <source>
        <dbReference type="EMBL" id="KAK7007501.1"/>
    </source>
</evidence>
<accession>A0AAW0AE29</accession>
<dbReference type="Proteomes" id="UP001362999">
    <property type="component" value="Unassembled WGS sequence"/>
</dbReference>
<protein>
    <submittedName>
        <fullName evidence="2">Uncharacterized protein</fullName>
    </submittedName>
</protein>